<proteinExistence type="predicted"/>
<sequence>MKRTAGIKRVRQGDTTSLRRPEAFSALRVMRKPHGESDYHEEVACKEVGGISSTNLEKTTSATSYTQIGYPVRVTDTTISLSQWYVVPLYTGKVY</sequence>
<name>A0A5J9UF84_9POAL</name>
<dbReference type="EMBL" id="RWGY01000026">
    <property type="protein sequence ID" value="TVU22405.1"/>
    <property type="molecule type" value="Genomic_DNA"/>
</dbReference>
<accession>A0A5J9UF84</accession>
<evidence type="ECO:0000313" key="2">
    <source>
        <dbReference type="Proteomes" id="UP000324897"/>
    </source>
</evidence>
<gene>
    <name evidence="1" type="ORF">EJB05_32099</name>
</gene>
<evidence type="ECO:0000313" key="1">
    <source>
        <dbReference type="EMBL" id="TVU22405.1"/>
    </source>
</evidence>
<protein>
    <submittedName>
        <fullName evidence="1">Uncharacterized protein</fullName>
    </submittedName>
</protein>
<comment type="caution">
    <text evidence="1">The sequence shown here is derived from an EMBL/GenBank/DDBJ whole genome shotgun (WGS) entry which is preliminary data.</text>
</comment>
<dbReference type="AlphaFoldDB" id="A0A5J9UF84"/>
<keyword evidence="2" id="KW-1185">Reference proteome</keyword>
<organism evidence="1 2">
    <name type="scientific">Eragrostis curvula</name>
    <name type="common">weeping love grass</name>
    <dbReference type="NCBI Taxonomy" id="38414"/>
    <lineage>
        <taxon>Eukaryota</taxon>
        <taxon>Viridiplantae</taxon>
        <taxon>Streptophyta</taxon>
        <taxon>Embryophyta</taxon>
        <taxon>Tracheophyta</taxon>
        <taxon>Spermatophyta</taxon>
        <taxon>Magnoliopsida</taxon>
        <taxon>Liliopsida</taxon>
        <taxon>Poales</taxon>
        <taxon>Poaceae</taxon>
        <taxon>PACMAD clade</taxon>
        <taxon>Chloridoideae</taxon>
        <taxon>Eragrostideae</taxon>
        <taxon>Eragrostidinae</taxon>
        <taxon>Eragrostis</taxon>
    </lineage>
</organism>
<dbReference type="Proteomes" id="UP000324897">
    <property type="component" value="Unassembled WGS sequence"/>
</dbReference>
<dbReference type="Gramene" id="TVU22405">
    <property type="protein sequence ID" value="TVU22405"/>
    <property type="gene ID" value="EJB05_32099"/>
</dbReference>
<reference evidence="1 2" key="1">
    <citation type="journal article" date="2019" name="Sci. Rep.">
        <title>A high-quality genome of Eragrostis curvula grass provides insights into Poaceae evolution and supports new strategies to enhance forage quality.</title>
        <authorList>
            <person name="Carballo J."/>
            <person name="Santos B.A.C.M."/>
            <person name="Zappacosta D."/>
            <person name="Garbus I."/>
            <person name="Selva J.P."/>
            <person name="Gallo C.A."/>
            <person name="Diaz A."/>
            <person name="Albertini E."/>
            <person name="Caccamo M."/>
            <person name="Echenique V."/>
        </authorList>
    </citation>
    <scope>NUCLEOTIDE SEQUENCE [LARGE SCALE GENOMIC DNA]</scope>
    <source>
        <strain evidence="2">cv. Victoria</strain>
        <tissue evidence="1">Leaf</tissue>
    </source>
</reference>